<protein>
    <submittedName>
        <fullName evidence="2">Uncharacterized protein</fullName>
    </submittedName>
</protein>
<dbReference type="EMBL" id="OX395126">
    <property type="protein sequence ID" value="CAI5764907.1"/>
    <property type="molecule type" value="Genomic_DNA"/>
</dbReference>
<keyword evidence="3" id="KW-1185">Reference proteome</keyword>
<evidence type="ECO:0000313" key="2">
    <source>
        <dbReference type="EMBL" id="CAI5764907.1"/>
    </source>
</evidence>
<evidence type="ECO:0000256" key="1">
    <source>
        <dbReference type="SAM" id="MobiDB-lite"/>
    </source>
</evidence>
<organism evidence="2 3">
    <name type="scientific">Podarcis lilfordi</name>
    <name type="common">Lilford's wall lizard</name>
    <dbReference type="NCBI Taxonomy" id="74358"/>
    <lineage>
        <taxon>Eukaryota</taxon>
        <taxon>Metazoa</taxon>
        <taxon>Chordata</taxon>
        <taxon>Craniata</taxon>
        <taxon>Vertebrata</taxon>
        <taxon>Euteleostomi</taxon>
        <taxon>Lepidosauria</taxon>
        <taxon>Squamata</taxon>
        <taxon>Bifurcata</taxon>
        <taxon>Unidentata</taxon>
        <taxon>Episquamata</taxon>
        <taxon>Laterata</taxon>
        <taxon>Lacertibaenia</taxon>
        <taxon>Lacertidae</taxon>
        <taxon>Podarcis</taxon>
    </lineage>
</organism>
<sequence length="147" mass="15585">MAGAPPAHSRACGRLALSSSSSSCSGGPGLGRQDARLAAAAGLARRGHVGRYVLRGASRQGSPEPAASTARRRRRYRRHSRWDRSCRRLSLLLLASAAEWEAPRLPASCLPSLRAPPPSFPPPGLWEARRLAGSTARFVGKRLGAGI</sequence>
<proteinExistence type="predicted"/>
<name>A0AA35JTP0_9SAUR</name>
<accession>A0AA35JTP0</accession>
<dbReference type="AlphaFoldDB" id="A0AA35JTP0"/>
<dbReference type="Proteomes" id="UP001178461">
    <property type="component" value="Chromosome 1"/>
</dbReference>
<gene>
    <name evidence="2" type="ORF">PODLI_1B039323</name>
</gene>
<feature type="region of interest" description="Disordered" evidence="1">
    <location>
        <begin position="54"/>
        <end position="81"/>
    </location>
</feature>
<feature type="compositionally biased region" description="Basic residues" evidence="1">
    <location>
        <begin position="70"/>
        <end position="81"/>
    </location>
</feature>
<evidence type="ECO:0000313" key="3">
    <source>
        <dbReference type="Proteomes" id="UP001178461"/>
    </source>
</evidence>
<reference evidence="2" key="1">
    <citation type="submission" date="2022-12" db="EMBL/GenBank/DDBJ databases">
        <authorList>
            <person name="Alioto T."/>
            <person name="Alioto T."/>
            <person name="Gomez Garrido J."/>
        </authorList>
    </citation>
    <scope>NUCLEOTIDE SEQUENCE</scope>
</reference>